<dbReference type="InParanoid" id="S8DWL5"/>
<dbReference type="Proteomes" id="UP000015241">
    <property type="component" value="Unassembled WGS sequence"/>
</dbReference>
<sequence>SDRWYDKYRGCSDGSMHEGKLELITWEWTDHELRHRMGWGNVVIEEVEEHKRKFEVECRGRKSLFFKKWPQAFRWTCCGTSGLINFGCDHHGTGSKPCTCDFCHMGKPVPDSLHPEEEGTRVGLRIPSGPDPR</sequence>
<feature type="region of interest" description="Disordered" evidence="1">
    <location>
        <begin position="113"/>
        <end position="133"/>
    </location>
</feature>
<evidence type="ECO:0000313" key="3">
    <source>
        <dbReference type="Proteomes" id="UP000015241"/>
    </source>
</evidence>
<organism evidence="2 3">
    <name type="scientific">Fomitopsis schrenkii</name>
    <name type="common">Brown rot fungus</name>
    <dbReference type="NCBI Taxonomy" id="2126942"/>
    <lineage>
        <taxon>Eukaryota</taxon>
        <taxon>Fungi</taxon>
        <taxon>Dikarya</taxon>
        <taxon>Basidiomycota</taxon>
        <taxon>Agaricomycotina</taxon>
        <taxon>Agaricomycetes</taxon>
        <taxon>Polyporales</taxon>
        <taxon>Fomitopsis</taxon>
    </lineage>
</organism>
<dbReference type="HOGENOM" id="CLU_106805_0_0_1"/>
<name>S8DWL5_FOMSC</name>
<dbReference type="OrthoDB" id="432970at2759"/>
<dbReference type="EMBL" id="KE504175">
    <property type="protein sequence ID" value="EPS97521.1"/>
    <property type="molecule type" value="Genomic_DNA"/>
</dbReference>
<protein>
    <submittedName>
        <fullName evidence="2">Uncharacterized protein</fullName>
    </submittedName>
</protein>
<accession>S8DWL5</accession>
<dbReference type="STRING" id="743788.S8DWL5"/>
<dbReference type="AlphaFoldDB" id="S8DWL5"/>
<dbReference type="eggNOG" id="ENOG502SDEP">
    <property type="taxonomic scope" value="Eukaryota"/>
</dbReference>
<evidence type="ECO:0000313" key="2">
    <source>
        <dbReference type="EMBL" id="EPS97521.1"/>
    </source>
</evidence>
<feature type="non-terminal residue" evidence="2">
    <location>
        <position position="1"/>
    </location>
</feature>
<keyword evidence="3" id="KW-1185">Reference proteome</keyword>
<gene>
    <name evidence="2" type="ORF">FOMPIDRAFT_1128210</name>
</gene>
<evidence type="ECO:0000256" key="1">
    <source>
        <dbReference type="SAM" id="MobiDB-lite"/>
    </source>
</evidence>
<proteinExistence type="predicted"/>
<reference evidence="2 3" key="1">
    <citation type="journal article" date="2012" name="Science">
        <title>The Paleozoic origin of enzymatic lignin decomposition reconstructed from 31 fungal genomes.</title>
        <authorList>
            <person name="Floudas D."/>
            <person name="Binder M."/>
            <person name="Riley R."/>
            <person name="Barry K."/>
            <person name="Blanchette R.A."/>
            <person name="Henrissat B."/>
            <person name="Martinez A.T."/>
            <person name="Otillar R."/>
            <person name="Spatafora J.W."/>
            <person name="Yadav J.S."/>
            <person name="Aerts A."/>
            <person name="Benoit I."/>
            <person name="Boyd A."/>
            <person name="Carlson A."/>
            <person name="Copeland A."/>
            <person name="Coutinho P.M."/>
            <person name="de Vries R.P."/>
            <person name="Ferreira P."/>
            <person name="Findley K."/>
            <person name="Foster B."/>
            <person name="Gaskell J."/>
            <person name="Glotzer D."/>
            <person name="Gorecki P."/>
            <person name="Heitman J."/>
            <person name="Hesse C."/>
            <person name="Hori C."/>
            <person name="Igarashi K."/>
            <person name="Jurgens J.A."/>
            <person name="Kallen N."/>
            <person name="Kersten P."/>
            <person name="Kohler A."/>
            <person name="Kuees U."/>
            <person name="Kumar T.K.A."/>
            <person name="Kuo A."/>
            <person name="LaButti K."/>
            <person name="Larrondo L.F."/>
            <person name="Lindquist E."/>
            <person name="Ling A."/>
            <person name="Lombard V."/>
            <person name="Lucas S."/>
            <person name="Lundell T."/>
            <person name="Martin R."/>
            <person name="McLaughlin D.J."/>
            <person name="Morgenstern I."/>
            <person name="Morin E."/>
            <person name="Murat C."/>
            <person name="Nagy L.G."/>
            <person name="Nolan M."/>
            <person name="Ohm R.A."/>
            <person name="Patyshakuliyeva A."/>
            <person name="Rokas A."/>
            <person name="Ruiz-Duenas F.J."/>
            <person name="Sabat G."/>
            <person name="Salamov A."/>
            <person name="Samejima M."/>
            <person name="Schmutz J."/>
            <person name="Slot J.C."/>
            <person name="St John F."/>
            <person name="Stenlid J."/>
            <person name="Sun H."/>
            <person name="Sun S."/>
            <person name="Syed K."/>
            <person name="Tsang A."/>
            <person name="Wiebenga A."/>
            <person name="Young D."/>
            <person name="Pisabarro A."/>
            <person name="Eastwood D.C."/>
            <person name="Martin F."/>
            <person name="Cullen D."/>
            <person name="Grigoriev I.V."/>
            <person name="Hibbett D.S."/>
        </authorList>
    </citation>
    <scope>NUCLEOTIDE SEQUENCE</scope>
    <source>
        <strain evidence="3">FP-58527</strain>
    </source>
</reference>